<organism evidence="1 2">
    <name type="scientific">Rhodamnia argentea</name>
    <dbReference type="NCBI Taxonomy" id="178133"/>
    <lineage>
        <taxon>Eukaryota</taxon>
        <taxon>Viridiplantae</taxon>
        <taxon>Streptophyta</taxon>
        <taxon>Embryophyta</taxon>
        <taxon>Tracheophyta</taxon>
        <taxon>Spermatophyta</taxon>
        <taxon>Magnoliopsida</taxon>
        <taxon>eudicotyledons</taxon>
        <taxon>Gunneridae</taxon>
        <taxon>Pentapetalae</taxon>
        <taxon>rosids</taxon>
        <taxon>malvids</taxon>
        <taxon>Myrtales</taxon>
        <taxon>Myrtaceae</taxon>
        <taxon>Myrtoideae</taxon>
        <taxon>Myrteae</taxon>
        <taxon>Australasian group</taxon>
        <taxon>Rhodamnia</taxon>
    </lineage>
</organism>
<name>A0ABM3HH18_9MYRT</name>
<dbReference type="Proteomes" id="UP000827889">
    <property type="component" value="Chromosome 6"/>
</dbReference>
<protein>
    <submittedName>
        <fullName evidence="2">Uncharacterized protein LOC115732386</fullName>
    </submittedName>
</protein>
<keyword evidence="1" id="KW-1185">Reference proteome</keyword>
<reference evidence="2" key="1">
    <citation type="submission" date="2025-08" db="UniProtKB">
        <authorList>
            <consortium name="RefSeq"/>
        </authorList>
    </citation>
    <scope>IDENTIFICATION</scope>
    <source>
        <tissue evidence="2">Leaf</tissue>
    </source>
</reference>
<accession>A0ABM3HH18</accession>
<dbReference type="RefSeq" id="XP_048135901.1">
    <property type="nucleotide sequence ID" value="XM_048279944.1"/>
</dbReference>
<gene>
    <name evidence="2" type="primary">LOC115732386</name>
</gene>
<sequence length="104" mass="11793">MGCDFINNRASTALPKAKPQNRNRSTHQIHITQESSPRVKVPVCKRRCKIHVQLKARCMEGHEEKRNNGHSTRRAAFLVSSCKRGQTNSLSGFYICKSTIINMP</sequence>
<evidence type="ECO:0000313" key="2">
    <source>
        <dbReference type="RefSeq" id="XP_048135901.1"/>
    </source>
</evidence>
<evidence type="ECO:0000313" key="1">
    <source>
        <dbReference type="Proteomes" id="UP000827889"/>
    </source>
</evidence>
<dbReference type="GeneID" id="115732386"/>
<proteinExistence type="predicted"/>